<keyword evidence="3" id="KW-0238">DNA-binding</keyword>
<dbReference type="CDD" id="cd17535">
    <property type="entry name" value="REC_NarL-like"/>
    <property type="match status" value="1"/>
</dbReference>
<dbReference type="RefSeq" id="WP_069700992.1">
    <property type="nucleotide sequence ID" value="NZ_MJAT01000002.1"/>
</dbReference>
<sequence length="216" mass="23906">MTIKILVVDDHTVLRSGLAMLLNSQDDMEVIGEAGTAFEATALVAKLQPDVVLMDINLPDKNGMDLSAEIISVYGNIKILFLTMHDEAEYIGKVLQIGGAGYILKSAADKELLDAIRAVSRGEFVLYKGLKENVANQLMNKKQKASIQEVSLTKREADVLRLIALGYTQQEIADQLFVSIKTVESHKSNIMEKMNTKKRSDLVKYALEHDIIKVGE</sequence>
<dbReference type="Pfam" id="PF00196">
    <property type="entry name" value="GerE"/>
    <property type="match status" value="1"/>
</dbReference>
<dbReference type="AlphaFoldDB" id="A0A1E5L8Z9"/>
<dbReference type="InterPro" id="IPR058245">
    <property type="entry name" value="NreC/VraR/RcsB-like_REC"/>
</dbReference>
<dbReference type="InterPro" id="IPR039420">
    <property type="entry name" value="WalR-like"/>
</dbReference>
<dbReference type="GO" id="GO:0000160">
    <property type="term" value="P:phosphorelay signal transduction system"/>
    <property type="evidence" value="ECO:0007669"/>
    <property type="project" value="InterPro"/>
</dbReference>
<dbReference type="GO" id="GO:0003677">
    <property type="term" value="F:DNA binding"/>
    <property type="evidence" value="ECO:0007669"/>
    <property type="project" value="UniProtKB-KW"/>
</dbReference>
<dbReference type="PROSITE" id="PS50110">
    <property type="entry name" value="RESPONSE_REGULATORY"/>
    <property type="match status" value="1"/>
</dbReference>
<dbReference type="Proteomes" id="UP000095255">
    <property type="component" value="Unassembled WGS sequence"/>
</dbReference>
<dbReference type="PROSITE" id="PS50043">
    <property type="entry name" value="HTH_LUXR_2"/>
    <property type="match status" value="1"/>
</dbReference>
<dbReference type="STRING" id="1390249.BHU72_10235"/>
<evidence type="ECO:0000259" key="7">
    <source>
        <dbReference type="PROSITE" id="PS50110"/>
    </source>
</evidence>
<evidence type="ECO:0000256" key="2">
    <source>
        <dbReference type="ARBA" id="ARBA00023015"/>
    </source>
</evidence>
<name>A0A1E5L8Z9_9FIRM</name>
<evidence type="ECO:0000256" key="5">
    <source>
        <dbReference type="PROSITE-ProRule" id="PRU00169"/>
    </source>
</evidence>
<proteinExistence type="predicted"/>
<keyword evidence="4" id="KW-0804">Transcription</keyword>
<dbReference type="SMART" id="SM00448">
    <property type="entry name" value="REC"/>
    <property type="match status" value="1"/>
</dbReference>
<evidence type="ECO:0008006" key="10">
    <source>
        <dbReference type="Google" id="ProtNLM"/>
    </source>
</evidence>
<dbReference type="Gene3D" id="3.40.50.2300">
    <property type="match status" value="1"/>
</dbReference>
<evidence type="ECO:0000259" key="6">
    <source>
        <dbReference type="PROSITE" id="PS50043"/>
    </source>
</evidence>
<organism evidence="8 9">
    <name type="scientific">Desulfuribacillus stibiiarsenatis</name>
    <dbReference type="NCBI Taxonomy" id="1390249"/>
    <lineage>
        <taxon>Bacteria</taxon>
        <taxon>Bacillati</taxon>
        <taxon>Bacillota</taxon>
        <taxon>Desulfuribacillia</taxon>
        <taxon>Desulfuribacillales</taxon>
        <taxon>Desulfuribacillaceae</taxon>
        <taxon>Desulfuribacillus</taxon>
    </lineage>
</organism>
<dbReference type="SUPFAM" id="SSF52172">
    <property type="entry name" value="CheY-like"/>
    <property type="match status" value="1"/>
</dbReference>
<dbReference type="SMART" id="SM00421">
    <property type="entry name" value="HTH_LUXR"/>
    <property type="match status" value="1"/>
</dbReference>
<feature type="domain" description="HTH luxR-type" evidence="6">
    <location>
        <begin position="145"/>
        <end position="210"/>
    </location>
</feature>
<dbReference type="PANTHER" id="PTHR43214:SF37">
    <property type="entry name" value="TRANSCRIPTIONAL REGULATORY PROTEIN YDFI"/>
    <property type="match status" value="1"/>
</dbReference>
<dbReference type="InterPro" id="IPR000792">
    <property type="entry name" value="Tscrpt_reg_LuxR_C"/>
</dbReference>
<feature type="domain" description="Response regulatory" evidence="7">
    <location>
        <begin position="4"/>
        <end position="120"/>
    </location>
</feature>
<dbReference type="CDD" id="cd06170">
    <property type="entry name" value="LuxR_C_like"/>
    <property type="match status" value="1"/>
</dbReference>
<evidence type="ECO:0000313" key="9">
    <source>
        <dbReference type="Proteomes" id="UP000095255"/>
    </source>
</evidence>
<feature type="modified residue" description="4-aspartylphosphate" evidence="5">
    <location>
        <position position="55"/>
    </location>
</feature>
<dbReference type="InterPro" id="IPR011006">
    <property type="entry name" value="CheY-like_superfamily"/>
</dbReference>
<dbReference type="InterPro" id="IPR001789">
    <property type="entry name" value="Sig_transdc_resp-reg_receiver"/>
</dbReference>
<gene>
    <name evidence="8" type="ORF">BHU72_10235</name>
</gene>
<reference evidence="8 9" key="1">
    <citation type="submission" date="2016-09" db="EMBL/GenBank/DDBJ databases">
        <title>Desulfuribacillus arsenicus sp. nov., an obligately anaerobic, dissimilatory arsenic- and antimonate-reducing bacterium isolated from anoxic sediments.</title>
        <authorList>
            <person name="Abin C.A."/>
            <person name="Hollibaugh J.T."/>
        </authorList>
    </citation>
    <scope>NUCLEOTIDE SEQUENCE [LARGE SCALE GENOMIC DNA]</scope>
    <source>
        <strain evidence="8 9">MLFW-2</strain>
    </source>
</reference>
<dbReference type="SUPFAM" id="SSF46894">
    <property type="entry name" value="C-terminal effector domain of the bipartite response regulators"/>
    <property type="match status" value="1"/>
</dbReference>
<keyword evidence="2" id="KW-0805">Transcription regulation</keyword>
<dbReference type="OrthoDB" id="9780153at2"/>
<protein>
    <recommendedName>
        <fullName evidence="10">DNA-binding response regulator</fullName>
    </recommendedName>
</protein>
<dbReference type="PRINTS" id="PR00038">
    <property type="entry name" value="HTHLUXR"/>
</dbReference>
<evidence type="ECO:0000256" key="3">
    <source>
        <dbReference type="ARBA" id="ARBA00023125"/>
    </source>
</evidence>
<evidence type="ECO:0000256" key="1">
    <source>
        <dbReference type="ARBA" id="ARBA00022553"/>
    </source>
</evidence>
<dbReference type="GO" id="GO:0006355">
    <property type="term" value="P:regulation of DNA-templated transcription"/>
    <property type="evidence" value="ECO:0007669"/>
    <property type="project" value="InterPro"/>
</dbReference>
<keyword evidence="1 5" id="KW-0597">Phosphoprotein</keyword>
<comment type="caution">
    <text evidence="8">The sequence shown here is derived from an EMBL/GenBank/DDBJ whole genome shotgun (WGS) entry which is preliminary data.</text>
</comment>
<dbReference type="PANTHER" id="PTHR43214">
    <property type="entry name" value="TWO-COMPONENT RESPONSE REGULATOR"/>
    <property type="match status" value="1"/>
</dbReference>
<accession>A0A1E5L8Z9</accession>
<evidence type="ECO:0000313" key="8">
    <source>
        <dbReference type="EMBL" id="OEH86625.1"/>
    </source>
</evidence>
<dbReference type="EMBL" id="MJAT01000002">
    <property type="protein sequence ID" value="OEH86625.1"/>
    <property type="molecule type" value="Genomic_DNA"/>
</dbReference>
<dbReference type="InterPro" id="IPR016032">
    <property type="entry name" value="Sig_transdc_resp-reg_C-effctor"/>
</dbReference>
<keyword evidence="9" id="KW-1185">Reference proteome</keyword>
<dbReference type="Pfam" id="PF00072">
    <property type="entry name" value="Response_reg"/>
    <property type="match status" value="1"/>
</dbReference>
<evidence type="ECO:0000256" key="4">
    <source>
        <dbReference type="ARBA" id="ARBA00023163"/>
    </source>
</evidence>